<comment type="caution">
    <text evidence="3">The sequence shown here is derived from an EMBL/GenBank/DDBJ whole genome shotgun (WGS) entry which is preliminary data.</text>
</comment>
<dbReference type="PROSITE" id="PS00061">
    <property type="entry name" value="ADH_SHORT"/>
    <property type="match status" value="1"/>
</dbReference>
<dbReference type="PRINTS" id="PR00081">
    <property type="entry name" value="GDHRDH"/>
</dbReference>
<dbReference type="EC" id="1.-.-.-" evidence="3"/>
<dbReference type="Pfam" id="PF00106">
    <property type="entry name" value="adh_short"/>
    <property type="match status" value="1"/>
</dbReference>
<dbReference type="OrthoDB" id="9790785at2"/>
<dbReference type="RefSeq" id="WP_029990351.1">
    <property type="nucleotide sequence ID" value="NZ_ATMJ01000024.1"/>
</dbReference>
<dbReference type="InterPro" id="IPR002347">
    <property type="entry name" value="SDR_fam"/>
</dbReference>
<dbReference type="InterPro" id="IPR036291">
    <property type="entry name" value="NAD(P)-bd_dom_sf"/>
</dbReference>
<dbReference type="PANTHER" id="PTHR42901">
    <property type="entry name" value="ALCOHOL DEHYDROGENASE"/>
    <property type="match status" value="1"/>
</dbReference>
<dbReference type="Gene3D" id="3.40.50.720">
    <property type="entry name" value="NAD(P)-binding Rossmann-like Domain"/>
    <property type="match status" value="1"/>
</dbReference>
<evidence type="ECO:0000313" key="3">
    <source>
        <dbReference type="EMBL" id="KFD18847.1"/>
    </source>
</evidence>
<dbReference type="EMBL" id="JMPR01000035">
    <property type="protein sequence ID" value="KFD18847.1"/>
    <property type="molecule type" value="Genomic_DNA"/>
</dbReference>
<keyword evidence="4" id="KW-1185">Reference proteome</keyword>
<dbReference type="PANTHER" id="PTHR42901:SF1">
    <property type="entry name" value="ALCOHOL DEHYDROGENASE"/>
    <property type="match status" value="1"/>
</dbReference>
<evidence type="ECO:0000313" key="4">
    <source>
        <dbReference type="Proteomes" id="UP000028602"/>
    </source>
</evidence>
<evidence type="ECO:0000256" key="1">
    <source>
        <dbReference type="ARBA" id="ARBA00006484"/>
    </source>
</evidence>
<dbReference type="Proteomes" id="UP000028602">
    <property type="component" value="Unassembled WGS sequence"/>
</dbReference>
<dbReference type="AlphaFoldDB" id="A0A085JEF1"/>
<dbReference type="SUPFAM" id="SSF51735">
    <property type="entry name" value="NAD(P)-binding Rossmann-fold domains"/>
    <property type="match status" value="1"/>
</dbReference>
<evidence type="ECO:0000256" key="2">
    <source>
        <dbReference type="ARBA" id="ARBA00023002"/>
    </source>
</evidence>
<organism evidence="3 4">
    <name type="scientific">Tatumella ptyseos ATCC 33301</name>
    <dbReference type="NCBI Taxonomy" id="1005995"/>
    <lineage>
        <taxon>Bacteria</taxon>
        <taxon>Pseudomonadati</taxon>
        <taxon>Pseudomonadota</taxon>
        <taxon>Gammaproteobacteria</taxon>
        <taxon>Enterobacterales</taxon>
        <taxon>Erwiniaceae</taxon>
        <taxon>Tatumella</taxon>
    </lineage>
</organism>
<proteinExistence type="inferred from homology"/>
<dbReference type="InterPro" id="IPR020904">
    <property type="entry name" value="Sc_DH/Rdtase_CS"/>
</dbReference>
<accession>A0A085JEF1</accession>
<sequence>MNAQQQTNVLKNRTLLVTGASDGIGREAALTFARQGARVLLAGRNRQKLNQVRDDIAAAGLTPAPVLVLDFATATPEDCRQFAAEVAALTPQLDGVLHNASILGTLQPMADIPPAEWSQVMKVNLDTTFFLTQALLPQLLTAPAPSLVFTTSSVGREGRAGWGTYAVSKFATEGMMQVLAAEYKETALRVNCINPGGTRTSMRASAFPEEDAARLKTPADIMPVYLYLMSDESLGKTGISFDAQPGRKAGPAE</sequence>
<protein>
    <submittedName>
        <fullName evidence="3">Putative oxidoreductase</fullName>
        <ecNumber evidence="3">1.-.-.-</ecNumber>
    </submittedName>
</protein>
<dbReference type="eggNOG" id="COG1028">
    <property type="taxonomic scope" value="Bacteria"/>
</dbReference>
<dbReference type="GO" id="GO:0016491">
    <property type="term" value="F:oxidoreductase activity"/>
    <property type="evidence" value="ECO:0007669"/>
    <property type="project" value="UniProtKB-KW"/>
</dbReference>
<dbReference type="NCBIfam" id="NF006509">
    <property type="entry name" value="PRK08945.1"/>
    <property type="match status" value="1"/>
</dbReference>
<keyword evidence="2 3" id="KW-0560">Oxidoreductase</keyword>
<reference evidence="3 4" key="1">
    <citation type="submission" date="2014-05" db="EMBL/GenBank/DDBJ databases">
        <title>ATOL: Assembling a taxonomically balanced genome-scale reconstruction of the evolutionary history of the Enterobacteriaceae.</title>
        <authorList>
            <person name="Plunkett G.III."/>
            <person name="Neeno-Eckwall E.C."/>
            <person name="Glasner J.D."/>
            <person name="Perna N.T."/>
        </authorList>
    </citation>
    <scope>NUCLEOTIDE SEQUENCE [LARGE SCALE GENOMIC DNA]</scope>
    <source>
        <strain evidence="3 4">ATCC 33301</strain>
    </source>
</reference>
<comment type="similarity">
    <text evidence="1">Belongs to the short-chain dehydrogenases/reductases (SDR) family.</text>
</comment>
<gene>
    <name evidence="3" type="primary">yciK</name>
    <name evidence="3" type="ORF">GTPT_2148</name>
</gene>
<name>A0A085JEF1_9GAMM</name>